<keyword evidence="1" id="KW-1133">Transmembrane helix</keyword>
<keyword evidence="2" id="KW-0934">Plastid</keyword>
<geneLocation type="chloroplast" evidence="2"/>
<protein>
    <recommendedName>
        <fullName evidence="3">ATP synthase F0 subunit 8</fullName>
    </recommendedName>
</protein>
<dbReference type="EMBL" id="MH265124">
    <property type="protein sequence ID" value="AXZ96974.1"/>
    <property type="molecule type" value="Genomic_DNA"/>
</dbReference>
<dbReference type="GeneID" id="38333013"/>
<evidence type="ECO:0008006" key="3">
    <source>
        <dbReference type="Google" id="ProtNLM"/>
    </source>
</evidence>
<keyword evidence="1" id="KW-0812">Transmembrane</keyword>
<gene>
    <name evidence="2" type="primary">ycf94</name>
</gene>
<reference evidence="2" key="1">
    <citation type="journal article" date="2018" name="Am. J. Bot.">
        <title>Order-level fern plastome phylogenomics: new insights from Hymenophyllales.</title>
        <authorList>
            <person name="Kuo L.Y."/>
            <person name="Qi X."/>
            <person name="Ma H."/>
            <person name="Li F.W."/>
        </authorList>
    </citation>
    <scope>NUCLEOTIDE SEQUENCE</scope>
</reference>
<dbReference type="AlphaFoldDB" id="A0A385KNV6"/>
<sequence>MSSVYMISQMFLYYPSFLFLLYIYVVFIIPLKSSLSIKRYWLSIKSYLEKDYLRFIDFLIGRGDGKR</sequence>
<feature type="transmembrane region" description="Helical" evidence="1">
    <location>
        <begin position="12"/>
        <end position="31"/>
    </location>
</feature>
<keyword evidence="2" id="KW-0150">Chloroplast</keyword>
<evidence type="ECO:0000313" key="2">
    <source>
        <dbReference type="EMBL" id="AXZ96974.1"/>
    </source>
</evidence>
<evidence type="ECO:0000256" key="1">
    <source>
        <dbReference type="SAM" id="Phobius"/>
    </source>
</evidence>
<keyword evidence="1" id="KW-0472">Membrane</keyword>
<accession>A0A385KNV6</accession>
<proteinExistence type="predicted"/>
<dbReference type="RefSeq" id="YP_009531980.1">
    <property type="nucleotide sequence ID" value="NC_039753.1"/>
</dbReference>
<name>A0A385KNV6_9MONI</name>
<organism evidence="2">
    <name type="scientific">Hymenophyllum holochilum</name>
    <dbReference type="NCBI Taxonomy" id="2137820"/>
    <lineage>
        <taxon>Eukaryota</taxon>
        <taxon>Viridiplantae</taxon>
        <taxon>Streptophyta</taxon>
        <taxon>Embryophyta</taxon>
        <taxon>Tracheophyta</taxon>
        <taxon>Polypodiopsida</taxon>
        <taxon>Polypodiidae</taxon>
        <taxon>Hymenophyllales</taxon>
        <taxon>Hymenophyllaceae</taxon>
        <taxon>Hymenophylloideae</taxon>
        <taxon>Hymenophyllum</taxon>
    </lineage>
</organism>